<gene>
    <name evidence="2" type="ORF">RND81_08G197000</name>
</gene>
<name>A0AAW1JB88_SAPOF</name>
<dbReference type="PANTHER" id="PTHR35465:SF1">
    <property type="entry name" value="PHOSPHATIDYLINOSITOL-GLYCAN BIOSYNTHESIS CLASS X PROTEIN"/>
    <property type="match status" value="1"/>
</dbReference>
<dbReference type="EMBL" id="JBDFQZ010000008">
    <property type="protein sequence ID" value="KAK9699814.1"/>
    <property type="molecule type" value="Genomic_DNA"/>
</dbReference>
<dbReference type="AlphaFoldDB" id="A0AAW1JB88"/>
<keyword evidence="1" id="KW-0472">Membrane</keyword>
<evidence type="ECO:0000256" key="1">
    <source>
        <dbReference type="SAM" id="Phobius"/>
    </source>
</evidence>
<feature type="transmembrane region" description="Helical" evidence="1">
    <location>
        <begin position="175"/>
        <end position="196"/>
    </location>
</feature>
<sequence length="219" mass="25183">MSKASQSSRRKSRCFIHWLGFNQMTFLVLWLILFWLTFSCAFGTDVKVLNVGVELFEETLPLRMGSRYYQLQGLKPDIWYEVKISYPASIPAIFSLELRKSISDVGMKRLRKLLNTEKLIFKTETLDQIHEQGGTRVLITVEPEGVVAIRGVREREYILFNIVCDELVMGLPHKAWWVVAFALVCIVAGFLVPLFLPSFLLPREDDLEHVSQLVADKDS</sequence>
<keyword evidence="1" id="KW-0812">Transmembrane</keyword>
<protein>
    <submittedName>
        <fullName evidence="2">Uncharacterized protein</fullName>
    </submittedName>
</protein>
<proteinExistence type="predicted"/>
<comment type="caution">
    <text evidence="2">The sequence shown here is derived from an EMBL/GenBank/DDBJ whole genome shotgun (WGS) entry which is preliminary data.</text>
</comment>
<dbReference type="Proteomes" id="UP001443914">
    <property type="component" value="Unassembled WGS sequence"/>
</dbReference>
<keyword evidence="1" id="KW-1133">Transmembrane helix</keyword>
<keyword evidence="3" id="KW-1185">Reference proteome</keyword>
<dbReference type="PANTHER" id="PTHR35465">
    <property type="entry name" value="CAVEOLIN-1 PROTEIN"/>
    <property type="match status" value="1"/>
</dbReference>
<organism evidence="2 3">
    <name type="scientific">Saponaria officinalis</name>
    <name type="common">Common soapwort</name>
    <name type="synonym">Lychnis saponaria</name>
    <dbReference type="NCBI Taxonomy" id="3572"/>
    <lineage>
        <taxon>Eukaryota</taxon>
        <taxon>Viridiplantae</taxon>
        <taxon>Streptophyta</taxon>
        <taxon>Embryophyta</taxon>
        <taxon>Tracheophyta</taxon>
        <taxon>Spermatophyta</taxon>
        <taxon>Magnoliopsida</taxon>
        <taxon>eudicotyledons</taxon>
        <taxon>Gunneridae</taxon>
        <taxon>Pentapetalae</taxon>
        <taxon>Caryophyllales</taxon>
        <taxon>Caryophyllaceae</taxon>
        <taxon>Caryophylleae</taxon>
        <taxon>Saponaria</taxon>
    </lineage>
</organism>
<evidence type="ECO:0000313" key="3">
    <source>
        <dbReference type="Proteomes" id="UP001443914"/>
    </source>
</evidence>
<evidence type="ECO:0000313" key="2">
    <source>
        <dbReference type="EMBL" id="KAK9699814.1"/>
    </source>
</evidence>
<reference evidence="2" key="1">
    <citation type="submission" date="2024-03" db="EMBL/GenBank/DDBJ databases">
        <title>WGS assembly of Saponaria officinalis var. Norfolk2.</title>
        <authorList>
            <person name="Jenkins J."/>
            <person name="Shu S."/>
            <person name="Grimwood J."/>
            <person name="Barry K."/>
            <person name="Goodstein D."/>
            <person name="Schmutz J."/>
            <person name="Leebens-Mack J."/>
            <person name="Osbourn A."/>
        </authorList>
    </citation>
    <scope>NUCLEOTIDE SEQUENCE [LARGE SCALE GENOMIC DNA]</scope>
    <source>
        <strain evidence="2">JIC</strain>
    </source>
</reference>
<accession>A0AAW1JB88</accession>